<feature type="transmembrane region" description="Helical" evidence="9">
    <location>
        <begin position="169"/>
        <end position="188"/>
    </location>
</feature>
<accession>A0A6N2SXZ9</accession>
<feature type="transmembrane region" description="Helical" evidence="9">
    <location>
        <begin position="194"/>
        <end position="212"/>
    </location>
</feature>
<sequence>MMYQLFNNYLNTTQLIMTGILFTFFITFLALKFPLPFLPVDQGREFAINGKLSKGKIRGVGLTFVLCFIISSILFLPIDREYIIYLILLFCVMLSGYLDDAADTPWSDYKKGFIDLIISIVTMLTFVNYNTTVIHFFETELVIPKAVYVILGIILIWVSINVTNCSDGVDGLCASLCTVSLISFSLIFKDVLGMYTNANFLFVAVLLAYLYFNTSPSSMLMGDAGSRALGFYLAIITVKSGHPFLYILLAAVLIVDGGLGLVKIFLKRFLKISILKNTRTPIHDHLRKNHNWSDTQVVIRFIIIQVICSVLAFLLLV</sequence>
<comment type="similarity">
    <text evidence="2">Belongs to the glycosyltransferase 4 family. MraY subfamily.</text>
</comment>
<dbReference type="CDD" id="cd06852">
    <property type="entry name" value="GT_MraY"/>
    <property type="match status" value="1"/>
</dbReference>
<dbReference type="InterPro" id="IPR018480">
    <property type="entry name" value="PNAcMuramoyl-5peptid_Trfase_CS"/>
</dbReference>
<keyword evidence="8" id="KW-0460">Magnesium</keyword>
<feature type="binding site" evidence="8">
    <location>
        <position position="223"/>
    </location>
    <ligand>
        <name>Mg(2+)</name>
        <dbReference type="ChEBI" id="CHEBI:18420"/>
    </ligand>
</feature>
<dbReference type="GO" id="GO:0046872">
    <property type="term" value="F:metal ion binding"/>
    <property type="evidence" value="ECO:0007669"/>
    <property type="project" value="UniProtKB-KW"/>
</dbReference>
<evidence type="ECO:0000256" key="5">
    <source>
        <dbReference type="ARBA" id="ARBA00022692"/>
    </source>
</evidence>
<proteinExistence type="inferred from homology"/>
<feature type="transmembrane region" description="Helical" evidence="9">
    <location>
        <begin position="82"/>
        <end position="100"/>
    </location>
</feature>
<evidence type="ECO:0000256" key="3">
    <source>
        <dbReference type="ARBA" id="ARBA00022475"/>
    </source>
</evidence>
<protein>
    <submittedName>
        <fullName evidence="10">Phospho-N-acetylmuramoyl-pentapeptide-transferase</fullName>
        <ecNumber evidence="10">2.7.8.13</ecNumber>
    </submittedName>
</protein>
<dbReference type="EC" id="2.7.8.13" evidence="10"/>
<feature type="transmembrane region" description="Helical" evidence="9">
    <location>
        <begin position="244"/>
        <end position="266"/>
    </location>
</feature>
<feature type="transmembrane region" description="Helical" evidence="9">
    <location>
        <begin position="15"/>
        <end position="38"/>
    </location>
</feature>
<gene>
    <name evidence="10" type="primary">mraY_1</name>
    <name evidence="10" type="ORF">CNLFYP112_01532</name>
</gene>
<name>A0A6N2SXZ9_9FIRM</name>
<dbReference type="PANTHER" id="PTHR22926">
    <property type="entry name" value="PHOSPHO-N-ACETYLMURAMOYL-PENTAPEPTIDE-TRANSFERASE"/>
    <property type="match status" value="1"/>
</dbReference>
<dbReference type="GO" id="GO:0044038">
    <property type="term" value="P:cell wall macromolecule biosynthetic process"/>
    <property type="evidence" value="ECO:0007669"/>
    <property type="project" value="TreeGrafter"/>
</dbReference>
<evidence type="ECO:0000256" key="8">
    <source>
        <dbReference type="PIRSR" id="PIRSR600715-1"/>
    </source>
</evidence>
<dbReference type="Pfam" id="PF00953">
    <property type="entry name" value="Glycos_transf_4"/>
    <property type="match status" value="1"/>
</dbReference>
<dbReference type="EMBL" id="CACRTG010000008">
    <property type="protein sequence ID" value="VYS98014.1"/>
    <property type="molecule type" value="Genomic_DNA"/>
</dbReference>
<keyword evidence="8" id="KW-0479">Metal-binding</keyword>
<feature type="transmembrane region" description="Helical" evidence="9">
    <location>
        <begin position="297"/>
        <end position="316"/>
    </location>
</feature>
<dbReference type="GO" id="GO:0005886">
    <property type="term" value="C:plasma membrane"/>
    <property type="evidence" value="ECO:0007669"/>
    <property type="project" value="UniProtKB-SubCell"/>
</dbReference>
<keyword evidence="3" id="KW-1003">Cell membrane</keyword>
<evidence type="ECO:0000313" key="10">
    <source>
        <dbReference type="EMBL" id="VYS98014.1"/>
    </source>
</evidence>
<feature type="binding site" evidence="8">
    <location>
        <position position="164"/>
    </location>
    <ligand>
        <name>Mg(2+)</name>
        <dbReference type="ChEBI" id="CHEBI:18420"/>
    </ligand>
</feature>
<evidence type="ECO:0000256" key="9">
    <source>
        <dbReference type="SAM" id="Phobius"/>
    </source>
</evidence>
<evidence type="ECO:0000256" key="7">
    <source>
        <dbReference type="ARBA" id="ARBA00023136"/>
    </source>
</evidence>
<dbReference type="PANTHER" id="PTHR22926:SF3">
    <property type="entry name" value="UNDECAPRENYL-PHOSPHATE ALPHA-N-ACETYLGLUCOSAMINYL 1-PHOSPHATE TRANSFERASE"/>
    <property type="match status" value="1"/>
</dbReference>
<dbReference type="InterPro" id="IPR003524">
    <property type="entry name" value="PNAcMuramoyl-5peptid_Trfase"/>
</dbReference>
<dbReference type="PROSITE" id="PS01348">
    <property type="entry name" value="MRAY_2"/>
    <property type="match status" value="1"/>
</dbReference>
<organism evidence="10">
    <name type="scientific">[Clostridium] nexile</name>
    <dbReference type="NCBI Taxonomy" id="29361"/>
    <lineage>
        <taxon>Bacteria</taxon>
        <taxon>Bacillati</taxon>
        <taxon>Bacillota</taxon>
        <taxon>Clostridia</taxon>
        <taxon>Lachnospirales</taxon>
        <taxon>Lachnospiraceae</taxon>
        <taxon>Tyzzerella</taxon>
    </lineage>
</organism>
<evidence type="ECO:0000256" key="4">
    <source>
        <dbReference type="ARBA" id="ARBA00022679"/>
    </source>
</evidence>
<feature type="transmembrane region" description="Helical" evidence="9">
    <location>
        <begin position="112"/>
        <end position="129"/>
    </location>
</feature>
<dbReference type="GO" id="GO:0071555">
    <property type="term" value="P:cell wall organization"/>
    <property type="evidence" value="ECO:0007669"/>
    <property type="project" value="TreeGrafter"/>
</dbReference>
<dbReference type="AlphaFoldDB" id="A0A6N2SXZ9"/>
<keyword evidence="6 9" id="KW-1133">Transmembrane helix</keyword>
<keyword evidence="5 9" id="KW-0812">Transmembrane</keyword>
<evidence type="ECO:0000256" key="2">
    <source>
        <dbReference type="ARBA" id="ARBA00005583"/>
    </source>
</evidence>
<feature type="transmembrane region" description="Helical" evidence="9">
    <location>
        <begin position="141"/>
        <end position="162"/>
    </location>
</feature>
<dbReference type="InterPro" id="IPR000715">
    <property type="entry name" value="Glycosyl_transferase_4"/>
</dbReference>
<evidence type="ECO:0000256" key="6">
    <source>
        <dbReference type="ARBA" id="ARBA00022989"/>
    </source>
</evidence>
<comment type="cofactor">
    <cofactor evidence="8">
        <name>Mg(2+)</name>
        <dbReference type="ChEBI" id="CHEBI:18420"/>
    </cofactor>
</comment>
<feature type="transmembrane region" description="Helical" evidence="9">
    <location>
        <begin position="59"/>
        <end position="76"/>
    </location>
</feature>
<dbReference type="GO" id="GO:0008963">
    <property type="term" value="F:phospho-N-acetylmuramoyl-pentapeptide-transferase activity"/>
    <property type="evidence" value="ECO:0007669"/>
    <property type="project" value="InterPro"/>
</dbReference>
<reference evidence="10" key="1">
    <citation type="submission" date="2019-11" db="EMBL/GenBank/DDBJ databases">
        <authorList>
            <person name="Feng L."/>
        </authorList>
    </citation>
    <scope>NUCLEOTIDE SEQUENCE</scope>
    <source>
        <strain evidence="10">CnexileLFYP112</strain>
    </source>
</reference>
<keyword evidence="7 9" id="KW-0472">Membrane</keyword>
<keyword evidence="4 10" id="KW-0808">Transferase</keyword>
<comment type="subcellular location">
    <subcellularLocation>
        <location evidence="1">Cell membrane</location>
        <topology evidence="1">Multi-pass membrane protein</topology>
    </subcellularLocation>
</comment>
<evidence type="ECO:0000256" key="1">
    <source>
        <dbReference type="ARBA" id="ARBA00004651"/>
    </source>
</evidence>